<name>A0A5P0YRG7_9ACTN</name>
<sequence>MGAALFLLVCGAVVMVVAGAIVFNVRGAADWFYFWSERFIAHWFGGYSYRLLRICAVPFLVAGLVWTCTGIAQIT</sequence>
<reference evidence="3 4" key="1">
    <citation type="submission" date="2019-10" db="EMBL/GenBank/DDBJ databases">
        <title>Streptomyces sp. nov., a novel actinobacterium isolated from alkaline environment.</title>
        <authorList>
            <person name="Golinska P."/>
        </authorList>
    </citation>
    <scope>NUCLEOTIDE SEQUENCE [LARGE SCALE GENOMIC DNA]</scope>
    <source>
        <strain evidence="3 4">OF1</strain>
    </source>
</reference>
<reference evidence="2" key="3">
    <citation type="journal article" name="Syst. Appl. Microbiol.">
        <title>Streptomyces alkaliterrae sp. nov., isolated from an alkaline soil, and emended descriptions of Streptomyces alkaliphilus, Streptomyces calidiresistens and Streptomyces durbertensis.</title>
        <authorList>
            <person name="Swiecimska M."/>
            <person name="Golinska P."/>
            <person name="Nouioui I."/>
            <person name="Wypij M."/>
            <person name="Rai M."/>
            <person name="Sangal V."/>
            <person name="Goodfellow M."/>
        </authorList>
    </citation>
    <scope>NUCLEOTIDE SEQUENCE</scope>
    <source>
        <strain evidence="2">OF8</strain>
    </source>
</reference>
<evidence type="ECO:0000313" key="3">
    <source>
        <dbReference type="EMBL" id="MQS02914.1"/>
    </source>
</evidence>
<evidence type="ECO:0000313" key="2">
    <source>
        <dbReference type="EMBL" id="MBB1260944.1"/>
    </source>
</evidence>
<reference evidence="5" key="2">
    <citation type="submission" date="2020-05" db="EMBL/GenBank/DDBJ databases">
        <title>Classification of alakaliphilic streptomycetes isolated from an alkaline soil next to Lonar Crater, India and a proposal for the recognition of Streptomyces alkaliterrae sp. nov.</title>
        <authorList>
            <person name="Golinska P."/>
        </authorList>
    </citation>
    <scope>NUCLEOTIDE SEQUENCE [LARGE SCALE GENOMIC DNA]</scope>
    <source>
        <strain evidence="5">OF8</strain>
    </source>
</reference>
<organism evidence="3 4">
    <name type="scientific">Streptomyces alkaliterrae</name>
    <dbReference type="NCBI Taxonomy" id="2213162"/>
    <lineage>
        <taxon>Bacteria</taxon>
        <taxon>Bacillati</taxon>
        <taxon>Actinomycetota</taxon>
        <taxon>Actinomycetes</taxon>
        <taxon>Kitasatosporales</taxon>
        <taxon>Streptomycetaceae</taxon>
        <taxon>Streptomyces</taxon>
    </lineage>
</organism>
<dbReference type="RefSeq" id="WP_143648437.1">
    <property type="nucleotide sequence ID" value="NZ_JABJXA010000130.1"/>
</dbReference>
<proteinExistence type="predicted"/>
<feature type="transmembrane region" description="Helical" evidence="1">
    <location>
        <begin position="51"/>
        <end position="72"/>
    </location>
</feature>
<keyword evidence="1" id="KW-1133">Transmembrane helix</keyword>
<comment type="caution">
    <text evidence="3">The sequence shown here is derived from an EMBL/GenBank/DDBJ whole genome shotgun (WGS) entry which is preliminary data.</text>
</comment>
<evidence type="ECO:0000313" key="4">
    <source>
        <dbReference type="Proteomes" id="UP000320857"/>
    </source>
</evidence>
<gene>
    <name evidence="3" type="ORF">FNX44_013740</name>
    <name evidence="2" type="ORF">H3147_19260</name>
</gene>
<keyword evidence="1" id="KW-0472">Membrane</keyword>
<keyword evidence="1" id="KW-0812">Transmembrane</keyword>
<dbReference type="AlphaFoldDB" id="A0A5P0YRG7"/>
<evidence type="ECO:0000313" key="5">
    <source>
        <dbReference type="Proteomes" id="UP000517765"/>
    </source>
</evidence>
<evidence type="ECO:0000256" key="1">
    <source>
        <dbReference type="SAM" id="Phobius"/>
    </source>
</evidence>
<dbReference type="Proteomes" id="UP000517765">
    <property type="component" value="Unassembled WGS sequence"/>
</dbReference>
<dbReference type="EMBL" id="VJYK02000123">
    <property type="protein sequence ID" value="MQS02914.1"/>
    <property type="molecule type" value="Genomic_DNA"/>
</dbReference>
<dbReference type="Proteomes" id="UP000320857">
    <property type="component" value="Unassembled WGS sequence"/>
</dbReference>
<dbReference type="EMBL" id="JABJXA010000130">
    <property type="protein sequence ID" value="MBB1260944.1"/>
    <property type="molecule type" value="Genomic_DNA"/>
</dbReference>
<keyword evidence="4" id="KW-1185">Reference proteome</keyword>
<accession>A0A5P0YRG7</accession>
<protein>
    <submittedName>
        <fullName evidence="3">Uncharacterized protein</fullName>
    </submittedName>
</protein>